<keyword evidence="1" id="KW-1133">Transmembrane helix</keyword>
<dbReference type="Proteomes" id="UP000075714">
    <property type="component" value="Unassembled WGS sequence"/>
</dbReference>
<gene>
    <name evidence="2" type="ORF">GPECTOR_43g868</name>
</gene>
<dbReference type="PANTHER" id="PTHR36401">
    <property type="entry name" value="NADH DEHYDROGENASE [UBIQUINONE] 1 BETA SUBCOMPLEX SUBUNIT 8, MITOCHONDRIAL"/>
    <property type="match status" value="1"/>
</dbReference>
<accession>A0A150G9B6</accession>
<dbReference type="EMBL" id="LSYV01000044">
    <property type="protein sequence ID" value="KXZ46432.1"/>
    <property type="molecule type" value="Genomic_DNA"/>
</dbReference>
<protein>
    <submittedName>
        <fullName evidence="2">Uncharacterized protein</fullName>
    </submittedName>
</protein>
<dbReference type="AlphaFoldDB" id="A0A150G9B6"/>
<comment type="caution">
    <text evidence="2">The sequence shown here is derived from an EMBL/GenBank/DDBJ whole genome shotgun (WGS) entry which is preliminary data.</text>
</comment>
<keyword evidence="1" id="KW-0472">Membrane</keyword>
<evidence type="ECO:0000313" key="3">
    <source>
        <dbReference type="Proteomes" id="UP000075714"/>
    </source>
</evidence>
<name>A0A150G9B6_GONPE</name>
<evidence type="ECO:0000313" key="2">
    <source>
        <dbReference type="EMBL" id="KXZ46432.1"/>
    </source>
</evidence>
<dbReference type="PANTHER" id="PTHR36401:SF1">
    <property type="entry name" value="NADH DEHYDROGENASE [UBIQUINONE] 1 BETA SUBCOMPLEX SUBUNIT 8, MITOCHONDRIAL"/>
    <property type="match status" value="1"/>
</dbReference>
<keyword evidence="3" id="KW-1185">Reference proteome</keyword>
<sequence>MSLSSSLRGLARSALQAKNALPTRGGAGAPVKMAPRPDKPLPTWYELWWDNGYYPGQPAADFMFGAWPGNLTETYYLRVWSVFGLLLAAPFYYALNYLPDTRMPMVPQQYPSEVRDVLAQRRNGMLKHDFSAPDQAEVKARAKIFWTPLY</sequence>
<keyword evidence="1" id="KW-0812">Transmembrane</keyword>
<proteinExistence type="predicted"/>
<feature type="transmembrane region" description="Helical" evidence="1">
    <location>
        <begin position="75"/>
        <end position="95"/>
    </location>
</feature>
<reference evidence="3" key="1">
    <citation type="journal article" date="2016" name="Nat. Commun.">
        <title>The Gonium pectorale genome demonstrates co-option of cell cycle regulation during the evolution of multicellularity.</title>
        <authorList>
            <person name="Hanschen E.R."/>
            <person name="Marriage T.N."/>
            <person name="Ferris P.J."/>
            <person name="Hamaji T."/>
            <person name="Toyoda A."/>
            <person name="Fujiyama A."/>
            <person name="Neme R."/>
            <person name="Noguchi H."/>
            <person name="Minakuchi Y."/>
            <person name="Suzuki M."/>
            <person name="Kawai-Toyooka H."/>
            <person name="Smith D.R."/>
            <person name="Sparks H."/>
            <person name="Anderson J."/>
            <person name="Bakaric R."/>
            <person name="Luria V."/>
            <person name="Karger A."/>
            <person name="Kirschner M.W."/>
            <person name="Durand P.M."/>
            <person name="Michod R.E."/>
            <person name="Nozaki H."/>
            <person name="Olson B.J."/>
        </authorList>
    </citation>
    <scope>NUCLEOTIDE SEQUENCE [LARGE SCALE GENOMIC DNA]</scope>
    <source>
        <strain evidence="3">NIES-2863</strain>
    </source>
</reference>
<organism evidence="2 3">
    <name type="scientific">Gonium pectorale</name>
    <name type="common">Green alga</name>
    <dbReference type="NCBI Taxonomy" id="33097"/>
    <lineage>
        <taxon>Eukaryota</taxon>
        <taxon>Viridiplantae</taxon>
        <taxon>Chlorophyta</taxon>
        <taxon>core chlorophytes</taxon>
        <taxon>Chlorophyceae</taxon>
        <taxon>CS clade</taxon>
        <taxon>Chlamydomonadales</taxon>
        <taxon>Volvocaceae</taxon>
        <taxon>Gonium</taxon>
    </lineage>
</organism>
<dbReference type="InterPro" id="IPR038863">
    <property type="entry name" value="Put_Complex_I_su8"/>
</dbReference>
<dbReference type="OrthoDB" id="2014058at2759"/>
<evidence type="ECO:0000256" key="1">
    <source>
        <dbReference type="SAM" id="Phobius"/>
    </source>
</evidence>